<proteinExistence type="predicted"/>
<organism evidence="2 3">
    <name type="scientific">Candidatus Aphodoplasma excrementigallinarum</name>
    <dbReference type="NCBI Taxonomy" id="2840673"/>
    <lineage>
        <taxon>Bacteria</taxon>
        <taxon>Bacillati</taxon>
        <taxon>Bacillota</taxon>
        <taxon>Clostridia</taxon>
        <taxon>Eubacteriales</taxon>
        <taxon>Candidatus Aphodoplasma</taxon>
    </lineage>
</organism>
<feature type="domain" description="DUF8091" evidence="1">
    <location>
        <begin position="30"/>
        <end position="183"/>
    </location>
</feature>
<reference evidence="2" key="2">
    <citation type="journal article" date="2021" name="PeerJ">
        <title>Extensive microbial diversity within the chicken gut microbiome revealed by metagenomics and culture.</title>
        <authorList>
            <person name="Gilroy R."/>
            <person name="Ravi A."/>
            <person name="Getino M."/>
            <person name="Pursley I."/>
            <person name="Horton D.L."/>
            <person name="Alikhan N.F."/>
            <person name="Baker D."/>
            <person name="Gharbi K."/>
            <person name="Hall N."/>
            <person name="Watson M."/>
            <person name="Adriaenssens E.M."/>
            <person name="Foster-Nyarko E."/>
            <person name="Jarju S."/>
            <person name="Secka A."/>
            <person name="Antonio M."/>
            <person name="Oren A."/>
            <person name="Chaudhuri R.R."/>
            <person name="La Ragione R."/>
            <person name="Hildebrand F."/>
            <person name="Pallen M.J."/>
        </authorList>
    </citation>
    <scope>NUCLEOTIDE SEQUENCE</scope>
    <source>
        <strain evidence="2">4920</strain>
    </source>
</reference>
<evidence type="ECO:0000313" key="2">
    <source>
        <dbReference type="EMBL" id="HIV02094.1"/>
    </source>
</evidence>
<dbReference type="Proteomes" id="UP000886743">
    <property type="component" value="Unassembled WGS sequence"/>
</dbReference>
<dbReference type="EMBL" id="DVOF01000025">
    <property type="protein sequence ID" value="HIV02094.1"/>
    <property type="molecule type" value="Genomic_DNA"/>
</dbReference>
<accession>A0A9D1SZA1</accession>
<sequence length="245" mass="27785">MDGMQRFSSLCSAAIGQERARAGIGTLSEKTLHAVLKQFFEPDTAKHEVKVGRYIADIVNDSGIIEIQTRAFHALRPKLTVFLERGPVTVVYPIAHTKWLYWVDPESGALTNKRKSPKTGSVYDAFYELYKIKPLLPHPNLTLCLLLVDVEEYRYLNGWSTDRKKGSSRCERIPVALSDMVYLRSIADYRALVPDSLPDAFTTRDFAHAAKLRQNAAQRVVHILYHLGVLVRTGKQGAFYEYQIK</sequence>
<protein>
    <recommendedName>
        <fullName evidence="1">DUF8091 domain-containing protein</fullName>
    </recommendedName>
</protein>
<dbReference type="AlphaFoldDB" id="A0A9D1SZA1"/>
<evidence type="ECO:0000313" key="3">
    <source>
        <dbReference type="Proteomes" id="UP000886743"/>
    </source>
</evidence>
<comment type="caution">
    <text evidence="2">The sequence shown here is derived from an EMBL/GenBank/DDBJ whole genome shotgun (WGS) entry which is preliminary data.</text>
</comment>
<evidence type="ECO:0000259" key="1">
    <source>
        <dbReference type="Pfam" id="PF26351"/>
    </source>
</evidence>
<dbReference type="Pfam" id="PF26351">
    <property type="entry name" value="DUF8091"/>
    <property type="match status" value="1"/>
</dbReference>
<reference evidence="2" key="1">
    <citation type="submission" date="2020-10" db="EMBL/GenBank/DDBJ databases">
        <authorList>
            <person name="Gilroy R."/>
        </authorList>
    </citation>
    <scope>NUCLEOTIDE SEQUENCE</scope>
    <source>
        <strain evidence="2">4920</strain>
    </source>
</reference>
<gene>
    <name evidence="2" type="ORF">IAC74_00860</name>
</gene>
<name>A0A9D1SZA1_9FIRM</name>
<dbReference type="InterPro" id="IPR058404">
    <property type="entry name" value="DUF8091"/>
</dbReference>